<proteinExistence type="predicted"/>
<dbReference type="EMBL" id="UINC01229907">
    <property type="protein sequence ID" value="SVE61818.1"/>
    <property type="molecule type" value="Genomic_DNA"/>
</dbReference>
<protein>
    <submittedName>
        <fullName evidence="1">Uncharacterized protein</fullName>
    </submittedName>
</protein>
<feature type="non-terminal residue" evidence="1">
    <location>
        <position position="1"/>
    </location>
</feature>
<gene>
    <name evidence="1" type="ORF">METZ01_LOCUS514672</name>
</gene>
<organism evidence="1">
    <name type="scientific">marine metagenome</name>
    <dbReference type="NCBI Taxonomy" id="408172"/>
    <lineage>
        <taxon>unclassified sequences</taxon>
        <taxon>metagenomes</taxon>
        <taxon>ecological metagenomes</taxon>
    </lineage>
</organism>
<accession>A0A383F0A2</accession>
<name>A0A383F0A2_9ZZZZ</name>
<reference evidence="1" key="1">
    <citation type="submission" date="2018-05" db="EMBL/GenBank/DDBJ databases">
        <authorList>
            <person name="Lanie J.A."/>
            <person name="Ng W.-L."/>
            <person name="Kazmierczak K.M."/>
            <person name="Andrzejewski T.M."/>
            <person name="Davidsen T.M."/>
            <person name="Wayne K.J."/>
            <person name="Tettelin H."/>
            <person name="Glass J.I."/>
            <person name="Rusch D."/>
            <person name="Podicherti R."/>
            <person name="Tsui H.-C.T."/>
            <person name="Winkler M.E."/>
        </authorList>
    </citation>
    <scope>NUCLEOTIDE SEQUENCE</scope>
</reference>
<evidence type="ECO:0000313" key="1">
    <source>
        <dbReference type="EMBL" id="SVE61818.1"/>
    </source>
</evidence>
<dbReference type="AlphaFoldDB" id="A0A383F0A2"/>
<sequence length="56" mass="5928">RSCVKNGRQGLKTIAGILSRVQCAFSQEKGNADRLAGKGVAVARDKYPGRKPVLAS</sequence>